<dbReference type="InterPro" id="IPR021958">
    <property type="entry name" value="DUF3575"/>
</dbReference>
<keyword evidence="3" id="KW-1185">Reference proteome</keyword>
<reference evidence="2" key="2">
    <citation type="submission" date="2020-03" db="EMBL/GenBank/DDBJ databases">
        <title>Flavobacteriaceae bacterium strain TP-CH-4, a member of the family Flavobacteriaceae isolated from a deep-sea seamount.</title>
        <authorList>
            <person name="Zhang D.-C."/>
        </authorList>
    </citation>
    <scope>NUCLEOTIDE SEQUENCE</scope>
    <source>
        <strain evidence="2">TP-CH-4</strain>
    </source>
</reference>
<gene>
    <name evidence="2" type="ORF">FK220_002880</name>
</gene>
<keyword evidence="1" id="KW-0732">Signal</keyword>
<sequence>MIHRYLLSLFALISIGVSAQNNDNPRKHEIKANAFNLIVFKSPEFSYEYLIDSESSFGASILFNLYDREEDDFLDGPYYNEKFALTPYYRRYFSSWYASGFFLEAFGMYNIQEDYDGFYDIDLDREVFSNERSNNIAFGIALGGKFTSSKGFAFEFYGGVGRNIVTSDNDIGSELVPRLGVSLGYRF</sequence>
<comment type="caution">
    <text evidence="2">The sequence shown here is derived from an EMBL/GenBank/DDBJ whole genome shotgun (WGS) entry which is preliminary data.</text>
</comment>
<feature type="signal peptide" evidence="1">
    <location>
        <begin position="1"/>
        <end position="19"/>
    </location>
</feature>
<evidence type="ECO:0000313" key="3">
    <source>
        <dbReference type="Proteomes" id="UP000707206"/>
    </source>
</evidence>
<accession>A0A967AX93</accession>
<organism evidence="2 3">
    <name type="scientific">Pelagihabitans pacificus</name>
    <dbReference type="NCBI Taxonomy" id="2696054"/>
    <lineage>
        <taxon>Bacteria</taxon>
        <taxon>Pseudomonadati</taxon>
        <taxon>Bacteroidota</taxon>
        <taxon>Flavobacteriia</taxon>
        <taxon>Flavobacteriales</taxon>
        <taxon>Flavobacteriaceae</taxon>
        <taxon>Pelagihabitans</taxon>
    </lineage>
</organism>
<reference evidence="2" key="1">
    <citation type="submission" date="2019-07" db="EMBL/GenBank/DDBJ databases">
        <authorList>
            <person name="De-Chao Zhang Q."/>
        </authorList>
    </citation>
    <scope>NUCLEOTIDE SEQUENCE</scope>
    <source>
        <strain evidence="2">TP-CH-4</strain>
    </source>
</reference>
<feature type="chain" id="PRO_5037214952" evidence="1">
    <location>
        <begin position="20"/>
        <end position="187"/>
    </location>
</feature>
<proteinExistence type="predicted"/>
<name>A0A967AX93_9FLAO</name>
<dbReference type="AlphaFoldDB" id="A0A967AX93"/>
<dbReference type="EMBL" id="VIKU02000001">
    <property type="protein sequence ID" value="NHF58271.1"/>
    <property type="molecule type" value="Genomic_DNA"/>
</dbReference>
<evidence type="ECO:0000256" key="1">
    <source>
        <dbReference type="SAM" id="SignalP"/>
    </source>
</evidence>
<dbReference type="Proteomes" id="UP000707206">
    <property type="component" value="Unassembled WGS sequence"/>
</dbReference>
<evidence type="ECO:0000313" key="2">
    <source>
        <dbReference type="EMBL" id="NHF58271.1"/>
    </source>
</evidence>
<protein>
    <submittedName>
        <fullName evidence="2">DUF3575 domain-containing protein</fullName>
    </submittedName>
</protein>
<dbReference type="RefSeq" id="WP_152572768.1">
    <property type="nucleotide sequence ID" value="NZ_VIKU02000001.1"/>
</dbReference>
<dbReference type="Pfam" id="PF12099">
    <property type="entry name" value="DUF3575"/>
    <property type="match status" value="1"/>
</dbReference>